<dbReference type="InParanoid" id="A0A4R2PE87"/>
<protein>
    <recommendedName>
        <fullName evidence="4">DUF2946 family protein</fullName>
    </recommendedName>
</protein>
<dbReference type="RefSeq" id="WP_132708817.1">
    <property type="nucleotide sequence ID" value="NZ_JACIGF010000007.1"/>
</dbReference>
<accession>A0A4R2PE87</accession>
<dbReference type="Proteomes" id="UP000295399">
    <property type="component" value="Unassembled WGS sequence"/>
</dbReference>
<sequence>MWTRRRYPQRSLALVAALLLTLGAVGPNLAMATLAAAGATTRAAAGEAPGQRVLLCMPEGMRWVTVVDGVPAPADDRADELPPCPGCVLSALVGLAPPTPTVLAPSVETGARRLCPGADHRAPRGPPATEHGARAPPRSRV</sequence>
<dbReference type="AlphaFoldDB" id="A0A4R2PE87"/>
<name>A0A4R2PE87_RHOSA</name>
<comment type="caution">
    <text evidence="2">The sequence shown here is derived from an EMBL/GenBank/DDBJ whole genome shotgun (WGS) entry which is preliminary data.</text>
</comment>
<evidence type="ECO:0000256" key="1">
    <source>
        <dbReference type="SAM" id="MobiDB-lite"/>
    </source>
</evidence>
<dbReference type="EMBL" id="SLXO01000007">
    <property type="protein sequence ID" value="TCP33542.1"/>
    <property type="molecule type" value="Genomic_DNA"/>
</dbReference>
<gene>
    <name evidence="2" type="ORF">EV659_107155</name>
</gene>
<proteinExistence type="predicted"/>
<organism evidence="2 3">
    <name type="scientific">Rhodothalassium salexigens DSM 2132</name>
    <dbReference type="NCBI Taxonomy" id="1188247"/>
    <lineage>
        <taxon>Bacteria</taxon>
        <taxon>Pseudomonadati</taxon>
        <taxon>Pseudomonadota</taxon>
        <taxon>Alphaproteobacteria</taxon>
        <taxon>Rhodothalassiales</taxon>
        <taxon>Rhodothalassiaceae</taxon>
        <taxon>Rhodothalassium</taxon>
    </lineage>
</organism>
<keyword evidence="3" id="KW-1185">Reference proteome</keyword>
<feature type="region of interest" description="Disordered" evidence="1">
    <location>
        <begin position="113"/>
        <end position="141"/>
    </location>
</feature>
<evidence type="ECO:0000313" key="2">
    <source>
        <dbReference type="EMBL" id="TCP33542.1"/>
    </source>
</evidence>
<evidence type="ECO:0008006" key="4">
    <source>
        <dbReference type="Google" id="ProtNLM"/>
    </source>
</evidence>
<evidence type="ECO:0000313" key="3">
    <source>
        <dbReference type="Proteomes" id="UP000295399"/>
    </source>
</evidence>
<reference evidence="2 3" key="1">
    <citation type="submission" date="2019-03" db="EMBL/GenBank/DDBJ databases">
        <title>Genomic Encyclopedia of Type Strains, Phase IV (KMG-IV): sequencing the most valuable type-strain genomes for metagenomic binning, comparative biology and taxonomic classification.</title>
        <authorList>
            <person name="Goeker M."/>
        </authorList>
    </citation>
    <scope>NUCLEOTIDE SEQUENCE [LARGE SCALE GENOMIC DNA]</scope>
    <source>
        <strain evidence="2 3">DSM 2132</strain>
    </source>
</reference>